<name>A0A1T2XCB7_9BACL</name>
<protein>
    <recommendedName>
        <fullName evidence="4">DUF3102 domain-containing protein</fullName>
    </recommendedName>
</protein>
<dbReference type="RefSeq" id="WP_078499231.1">
    <property type="nucleotide sequence ID" value="NZ_MSZX01000005.1"/>
</dbReference>
<accession>A0A1T2XCB7</accession>
<reference evidence="2 3" key="1">
    <citation type="submission" date="2017-01" db="EMBL/GenBank/DDBJ databases">
        <title>Genome analysis of Paenibacillus selenitrireducens ES3-24.</title>
        <authorList>
            <person name="Xu D."/>
            <person name="Yao R."/>
            <person name="Zheng S."/>
        </authorList>
    </citation>
    <scope>NUCLEOTIDE SEQUENCE [LARGE SCALE GENOMIC DNA]</scope>
    <source>
        <strain evidence="2 3">ES3-24</strain>
    </source>
</reference>
<evidence type="ECO:0000313" key="3">
    <source>
        <dbReference type="Proteomes" id="UP000190188"/>
    </source>
</evidence>
<organism evidence="2 3">
    <name type="scientific">Paenibacillus selenitireducens</name>
    <dbReference type="NCBI Taxonomy" id="1324314"/>
    <lineage>
        <taxon>Bacteria</taxon>
        <taxon>Bacillati</taxon>
        <taxon>Bacillota</taxon>
        <taxon>Bacilli</taxon>
        <taxon>Bacillales</taxon>
        <taxon>Paenibacillaceae</taxon>
        <taxon>Paenibacillus</taxon>
    </lineage>
</organism>
<feature type="coiled-coil region" evidence="1">
    <location>
        <begin position="120"/>
        <end position="214"/>
    </location>
</feature>
<dbReference type="AlphaFoldDB" id="A0A1T2XCB7"/>
<dbReference type="OrthoDB" id="2200242at2"/>
<keyword evidence="3" id="KW-1185">Reference proteome</keyword>
<evidence type="ECO:0000256" key="1">
    <source>
        <dbReference type="SAM" id="Coils"/>
    </source>
</evidence>
<dbReference type="STRING" id="1324314.BVG16_13630"/>
<gene>
    <name evidence="2" type="ORF">BVG16_13630</name>
</gene>
<dbReference type="Pfam" id="PF11300">
    <property type="entry name" value="DUF3102"/>
    <property type="match status" value="1"/>
</dbReference>
<evidence type="ECO:0008006" key="4">
    <source>
        <dbReference type="Google" id="ProtNLM"/>
    </source>
</evidence>
<sequence length="287" mass="33530">MNQSQISKSNNLNEITAEINIYKQQAGQAVFEIGRRLKFVKENDLTHGQWIPWIESMEIDRSTATRLIQAFEQFGNDATSHHLPTGKIFEMLSLPESVDRHEFIQKSHSVPSTGDEKTVNEMSVRELREVKQKLKEAEQREKQVKQEAEKAKKNAQHFEALWTCEKDKPPQLIVQEPNDYTELKSTAQELNNRVVQLEREKRQIESSYQEKVTQKDQSEHALRELKKSFKNIITFVTTEQMNAIFNYSMVEGHVEAHKAVEQFLHQFDEQIKGVFDHWNGHTKIIDI</sequence>
<dbReference type="EMBL" id="MSZX01000005">
    <property type="protein sequence ID" value="OPA77490.1"/>
    <property type="molecule type" value="Genomic_DNA"/>
</dbReference>
<dbReference type="Proteomes" id="UP000190188">
    <property type="component" value="Unassembled WGS sequence"/>
</dbReference>
<comment type="caution">
    <text evidence="2">The sequence shown here is derived from an EMBL/GenBank/DDBJ whole genome shotgun (WGS) entry which is preliminary data.</text>
</comment>
<proteinExistence type="predicted"/>
<evidence type="ECO:0000313" key="2">
    <source>
        <dbReference type="EMBL" id="OPA77490.1"/>
    </source>
</evidence>
<keyword evidence="1" id="KW-0175">Coiled coil</keyword>
<dbReference type="InterPro" id="IPR021451">
    <property type="entry name" value="DUF3102"/>
</dbReference>